<sequence>MDPPTSDRSPPRPLPPTGPRLIRIKGFDPMRPRRPKTSSLLLALAFREPEQNARGVERLSLRCRFRMPKTTLGKLLPIYSCSSSVPVRNNIIE</sequence>
<evidence type="ECO:0000313" key="2">
    <source>
        <dbReference type="EMBL" id="BES89702.1"/>
    </source>
</evidence>
<dbReference type="Proteomes" id="UP001307889">
    <property type="component" value="Chromosome 1"/>
</dbReference>
<reference evidence="2 3" key="1">
    <citation type="submission" date="2023-09" db="EMBL/GenBank/DDBJ databases">
        <title>Nesidiocoris tenuis whole genome shotgun sequence.</title>
        <authorList>
            <person name="Shibata T."/>
            <person name="Shimoda M."/>
            <person name="Kobayashi T."/>
            <person name="Uehara T."/>
        </authorList>
    </citation>
    <scope>NUCLEOTIDE SEQUENCE [LARGE SCALE GENOMIC DNA]</scope>
    <source>
        <strain evidence="2 3">Japan</strain>
    </source>
</reference>
<name>A0ABN7AEM9_9HEMI</name>
<organism evidence="2 3">
    <name type="scientific">Nesidiocoris tenuis</name>
    <dbReference type="NCBI Taxonomy" id="355587"/>
    <lineage>
        <taxon>Eukaryota</taxon>
        <taxon>Metazoa</taxon>
        <taxon>Ecdysozoa</taxon>
        <taxon>Arthropoda</taxon>
        <taxon>Hexapoda</taxon>
        <taxon>Insecta</taxon>
        <taxon>Pterygota</taxon>
        <taxon>Neoptera</taxon>
        <taxon>Paraneoptera</taxon>
        <taxon>Hemiptera</taxon>
        <taxon>Heteroptera</taxon>
        <taxon>Panheteroptera</taxon>
        <taxon>Cimicomorpha</taxon>
        <taxon>Miridae</taxon>
        <taxon>Dicyphina</taxon>
        <taxon>Nesidiocoris</taxon>
    </lineage>
</organism>
<protein>
    <submittedName>
        <fullName evidence="2">Uncharacterized protein</fullName>
    </submittedName>
</protein>
<accession>A0ABN7AEM9</accession>
<keyword evidence="3" id="KW-1185">Reference proteome</keyword>
<evidence type="ECO:0000256" key="1">
    <source>
        <dbReference type="SAM" id="MobiDB-lite"/>
    </source>
</evidence>
<gene>
    <name evidence="2" type="ORF">NTJ_02509</name>
</gene>
<evidence type="ECO:0000313" key="3">
    <source>
        <dbReference type="Proteomes" id="UP001307889"/>
    </source>
</evidence>
<dbReference type="EMBL" id="AP028909">
    <property type="protein sequence ID" value="BES89702.1"/>
    <property type="molecule type" value="Genomic_DNA"/>
</dbReference>
<proteinExistence type="predicted"/>
<feature type="region of interest" description="Disordered" evidence="1">
    <location>
        <begin position="1"/>
        <end position="34"/>
    </location>
</feature>